<accession>S4PZ72</accession>
<reference evidence="2" key="1">
    <citation type="journal article" date="2013" name="BMC Genomics">
        <title>Unscrambling butterfly oogenesis.</title>
        <authorList>
            <person name="Carter J.M."/>
            <person name="Baker S.C."/>
            <person name="Pink R."/>
            <person name="Carter D.R."/>
            <person name="Collins A."/>
            <person name="Tomlin J."/>
            <person name="Gibbs M."/>
            <person name="Breuker C.J."/>
        </authorList>
    </citation>
    <scope>NUCLEOTIDE SEQUENCE</scope>
    <source>
        <tissue evidence="2">Ovary</tissue>
    </source>
</reference>
<feature type="compositionally biased region" description="Basic and acidic residues" evidence="1">
    <location>
        <begin position="68"/>
        <end position="95"/>
    </location>
</feature>
<dbReference type="AlphaFoldDB" id="S4PZ72"/>
<organism evidence="2">
    <name type="scientific">Pararge aegeria</name>
    <name type="common">speckled wood butterfly</name>
    <dbReference type="NCBI Taxonomy" id="116150"/>
    <lineage>
        <taxon>Eukaryota</taxon>
        <taxon>Metazoa</taxon>
        <taxon>Ecdysozoa</taxon>
        <taxon>Arthropoda</taxon>
        <taxon>Hexapoda</taxon>
        <taxon>Insecta</taxon>
        <taxon>Pterygota</taxon>
        <taxon>Neoptera</taxon>
        <taxon>Endopterygota</taxon>
        <taxon>Lepidoptera</taxon>
        <taxon>Glossata</taxon>
        <taxon>Ditrysia</taxon>
        <taxon>Papilionoidea</taxon>
        <taxon>Nymphalidae</taxon>
        <taxon>Satyrinae</taxon>
        <taxon>Satyrini</taxon>
        <taxon>Parargina</taxon>
        <taxon>Pararge</taxon>
    </lineage>
</organism>
<feature type="non-terminal residue" evidence="2">
    <location>
        <position position="175"/>
    </location>
</feature>
<proteinExistence type="predicted"/>
<feature type="compositionally biased region" description="Basic and acidic residues" evidence="1">
    <location>
        <begin position="132"/>
        <end position="144"/>
    </location>
</feature>
<feature type="compositionally biased region" description="Acidic residues" evidence="1">
    <location>
        <begin position="1"/>
        <end position="20"/>
    </location>
</feature>
<feature type="compositionally biased region" description="Polar residues" evidence="1">
    <location>
        <begin position="44"/>
        <end position="58"/>
    </location>
</feature>
<evidence type="ECO:0000256" key="1">
    <source>
        <dbReference type="SAM" id="MobiDB-lite"/>
    </source>
</evidence>
<feature type="region of interest" description="Disordered" evidence="1">
    <location>
        <begin position="1"/>
        <end position="98"/>
    </location>
</feature>
<evidence type="ECO:0000313" key="2">
    <source>
        <dbReference type="EMBL" id="JAA90517.1"/>
    </source>
</evidence>
<name>S4PZ72_9NEOP</name>
<reference evidence="2" key="2">
    <citation type="submission" date="2013-05" db="EMBL/GenBank/DDBJ databases">
        <authorList>
            <person name="Carter J.-M."/>
            <person name="Baker S.C."/>
            <person name="Pink R."/>
            <person name="Carter D.R.F."/>
            <person name="Collins A."/>
            <person name="Tomlin J."/>
            <person name="Gibbs M."/>
            <person name="Breuker C.J."/>
        </authorList>
    </citation>
    <scope>NUCLEOTIDE SEQUENCE</scope>
    <source>
        <tissue evidence="2">Ovary</tissue>
    </source>
</reference>
<sequence length="175" mass="20105">MNTEQNEEDDENVEMEETEQIEAHVEEAPEELHMDETALRSEANEAQIQTQSSDSAYNSCPHEFSEEESQKCHQDDVFKSPQRLDSEEHMEDKPSVKLVITKKKGSIFKSKSLVNDNPSPLPARKRRHLYKHEWANDKGNETPRPEQPGTPEVNNAVAEVPEELTRVTRYRAAHP</sequence>
<protein>
    <submittedName>
        <fullName evidence="2">Wings apart-like protein</fullName>
    </submittedName>
</protein>
<feature type="region of interest" description="Disordered" evidence="1">
    <location>
        <begin position="132"/>
        <end position="175"/>
    </location>
</feature>
<feature type="compositionally biased region" description="Basic and acidic residues" evidence="1">
    <location>
        <begin position="21"/>
        <end position="43"/>
    </location>
</feature>
<dbReference type="EMBL" id="GAIX01002043">
    <property type="protein sequence ID" value="JAA90517.1"/>
    <property type="molecule type" value="Transcribed_RNA"/>
</dbReference>